<keyword evidence="3" id="KW-1185">Reference proteome</keyword>
<dbReference type="EMBL" id="KZ506190">
    <property type="protein sequence ID" value="PKU40901.1"/>
    <property type="molecule type" value="Genomic_DNA"/>
</dbReference>
<dbReference type="OrthoDB" id="9261924at2759"/>
<evidence type="ECO:0000313" key="2">
    <source>
        <dbReference type="EMBL" id="PKU40901.1"/>
    </source>
</evidence>
<feature type="signal peptide" evidence="1">
    <location>
        <begin position="1"/>
        <end position="23"/>
    </location>
</feature>
<reference evidence="3" key="1">
    <citation type="submission" date="2017-11" db="EMBL/GenBank/DDBJ databases">
        <authorList>
            <person name="Lima N.C."/>
            <person name="Parody-Merino A.M."/>
            <person name="Battley P.F."/>
            <person name="Fidler A.E."/>
            <person name="Prosdocimi F."/>
        </authorList>
    </citation>
    <scope>NUCLEOTIDE SEQUENCE [LARGE SCALE GENOMIC DNA]</scope>
</reference>
<organism evidence="2 3">
    <name type="scientific">Limosa lapponica baueri</name>
    <dbReference type="NCBI Taxonomy" id="1758121"/>
    <lineage>
        <taxon>Eukaryota</taxon>
        <taxon>Metazoa</taxon>
        <taxon>Chordata</taxon>
        <taxon>Craniata</taxon>
        <taxon>Vertebrata</taxon>
        <taxon>Euteleostomi</taxon>
        <taxon>Archelosauria</taxon>
        <taxon>Archosauria</taxon>
        <taxon>Dinosauria</taxon>
        <taxon>Saurischia</taxon>
        <taxon>Theropoda</taxon>
        <taxon>Coelurosauria</taxon>
        <taxon>Aves</taxon>
        <taxon>Neognathae</taxon>
        <taxon>Neoaves</taxon>
        <taxon>Charadriiformes</taxon>
        <taxon>Scolopacidae</taxon>
        <taxon>Limosa</taxon>
    </lineage>
</organism>
<keyword evidence="1" id="KW-0732">Signal</keyword>
<sequence length="119" mass="13088">MRNPCGSCTFVDVLGSLGSSWLAATLSPCCCFGARRGESRAGFAGLQGASSALRDASESPCLCLPLEWISIYFRLRFWQRKIRSYFGTSCFADETAFILKPKLVPTLQCCKSTNEGRQK</sequence>
<reference evidence="3" key="2">
    <citation type="submission" date="2017-12" db="EMBL/GenBank/DDBJ databases">
        <title>Genome sequence of the Bar-tailed Godwit (Limosa lapponica baueri).</title>
        <authorList>
            <person name="Lima N.C.B."/>
            <person name="Parody-Merino A.M."/>
            <person name="Battley P.F."/>
            <person name="Fidler A.E."/>
            <person name="Prosdocimi F."/>
        </authorList>
    </citation>
    <scope>NUCLEOTIDE SEQUENCE [LARGE SCALE GENOMIC DNA]</scope>
</reference>
<gene>
    <name evidence="2" type="ORF">llap_8794</name>
</gene>
<protein>
    <recommendedName>
        <fullName evidence="4">Secreted protein</fullName>
    </recommendedName>
</protein>
<proteinExistence type="predicted"/>
<feature type="chain" id="PRO_5014191847" description="Secreted protein" evidence="1">
    <location>
        <begin position="24"/>
        <end position="119"/>
    </location>
</feature>
<dbReference type="Proteomes" id="UP000233556">
    <property type="component" value="Unassembled WGS sequence"/>
</dbReference>
<evidence type="ECO:0008006" key="4">
    <source>
        <dbReference type="Google" id="ProtNLM"/>
    </source>
</evidence>
<name>A0A2I0U4H2_LIMLA</name>
<accession>A0A2I0U4H2</accession>
<dbReference type="AlphaFoldDB" id="A0A2I0U4H2"/>
<evidence type="ECO:0000256" key="1">
    <source>
        <dbReference type="SAM" id="SignalP"/>
    </source>
</evidence>
<evidence type="ECO:0000313" key="3">
    <source>
        <dbReference type="Proteomes" id="UP000233556"/>
    </source>
</evidence>